<protein>
    <submittedName>
        <fullName evidence="4">Beta-lactamase/transpeptidase-like protein</fullName>
    </submittedName>
</protein>
<keyword evidence="5" id="KW-1185">Reference proteome</keyword>
<reference evidence="4" key="1">
    <citation type="journal article" date="2020" name="Stud. Mycol.">
        <title>101 Dothideomycetes genomes: a test case for predicting lifestyles and emergence of pathogens.</title>
        <authorList>
            <person name="Haridas S."/>
            <person name="Albert R."/>
            <person name="Binder M."/>
            <person name="Bloem J."/>
            <person name="Labutti K."/>
            <person name="Salamov A."/>
            <person name="Andreopoulos B."/>
            <person name="Baker S."/>
            <person name="Barry K."/>
            <person name="Bills G."/>
            <person name="Bluhm B."/>
            <person name="Cannon C."/>
            <person name="Castanera R."/>
            <person name="Culley D."/>
            <person name="Daum C."/>
            <person name="Ezra D."/>
            <person name="Gonzalez J."/>
            <person name="Henrissat B."/>
            <person name="Kuo A."/>
            <person name="Liang C."/>
            <person name="Lipzen A."/>
            <person name="Lutzoni F."/>
            <person name="Magnuson J."/>
            <person name="Mondo S."/>
            <person name="Nolan M."/>
            <person name="Ohm R."/>
            <person name="Pangilinan J."/>
            <person name="Park H.-J."/>
            <person name="Ramirez L."/>
            <person name="Alfaro M."/>
            <person name="Sun H."/>
            <person name="Tritt A."/>
            <person name="Yoshinaga Y."/>
            <person name="Zwiers L.-H."/>
            <person name="Turgeon B."/>
            <person name="Goodwin S."/>
            <person name="Spatafora J."/>
            <person name="Crous P."/>
            <person name="Grigoriev I."/>
        </authorList>
    </citation>
    <scope>NUCLEOTIDE SEQUENCE</scope>
    <source>
        <strain evidence="4">CBS 690.94</strain>
    </source>
</reference>
<gene>
    <name evidence="4" type="ORF">P171DRAFT_406619</name>
</gene>
<evidence type="ECO:0000259" key="2">
    <source>
        <dbReference type="Pfam" id="PF00144"/>
    </source>
</evidence>
<dbReference type="Gene3D" id="3.40.710.10">
    <property type="entry name" value="DD-peptidase/beta-lactamase superfamily"/>
    <property type="match status" value="1"/>
</dbReference>
<organism evidence="4 5">
    <name type="scientific">Karstenula rhodostoma CBS 690.94</name>
    <dbReference type="NCBI Taxonomy" id="1392251"/>
    <lineage>
        <taxon>Eukaryota</taxon>
        <taxon>Fungi</taxon>
        <taxon>Dikarya</taxon>
        <taxon>Ascomycota</taxon>
        <taxon>Pezizomycotina</taxon>
        <taxon>Dothideomycetes</taxon>
        <taxon>Pleosporomycetidae</taxon>
        <taxon>Pleosporales</taxon>
        <taxon>Massarineae</taxon>
        <taxon>Didymosphaeriaceae</taxon>
        <taxon>Karstenula</taxon>
    </lineage>
</organism>
<keyword evidence="1" id="KW-0732">Signal</keyword>
<dbReference type="EMBL" id="MU001495">
    <property type="protein sequence ID" value="KAF2448573.1"/>
    <property type="molecule type" value="Genomic_DNA"/>
</dbReference>
<dbReference type="AlphaFoldDB" id="A0A9P4PSK0"/>
<sequence length="599" mass="66212">MWARLTTQLPALLAFVIPLAQLPLSSAAPNCPLIGPEFPAPYNLESHPIWKAAIQNITNVFRYIDDTNLTGVDLFSYSLQIFSTNPGSPILWERHRTAKDLPANTTGVKKVDGNTVYRLGSVTKVFTVLTFLAEAGDVYWNAPITKFIPELAKYEGRSSQQDFDPVRETDWDDITIGALASQVSGLGRDCRPSSFWLCERLSGTNFEHRWQFFEGLDIMFPSYAPWQTPTYSNVAYQLLAYALERITGKNFTDSLNDRVIKPLGLNRTFYDTPPDEYGVIPGTVKDTYWSVSLGQAGPGGNMYASASDLSKLGRGILSSKLIKPALTRRWLNPVTFASDFLASVSSPWGVRRIQLDKINQPHRTLTVYTKAGTFKRYTAFLTLLKDYNLGFTIMMAGNPTLSNFYGADLLGQSLIPAYDAVARDEADRLFSGTYLQRDGVNDTGDSSISISTSTSKPGLGISRWVSNGTDMISMALLLQSGLALSQLKTPEARLYYTQLDSKTVRGTRQSFKAVFEDTGGPALGQQLWSTDCGAWVGVTGVTYGSMPLDEFIFERDVSGNVVSVENLALRAKYWKVSQEATGPSGGWAWEGGRWTVARR</sequence>
<dbReference type="InterPro" id="IPR058664">
    <property type="entry name" value="ARB_00930-like_C"/>
</dbReference>
<evidence type="ECO:0000259" key="3">
    <source>
        <dbReference type="Pfam" id="PF26335"/>
    </source>
</evidence>
<feature type="signal peptide" evidence="1">
    <location>
        <begin position="1"/>
        <end position="27"/>
    </location>
</feature>
<evidence type="ECO:0000256" key="1">
    <source>
        <dbReference type="SAM" id="SignalP"/>
    </source>
</evidence>
<dbReference type="Pfam" id="PF26335">
    <property type="entry name" value="ARB_00930_C"/>
    <property type="match status" value="1"/>
</dbReference>
<feature type="chain" id="PRO_5040134997" evidence="1">
    <location>
        <begin position="28"/>
        <end position="599"/>
    </location>
</feature>
<dbReference type="InterPro" id="IPR051478">
    <property type="entry name" value="Beta-lactamase-like_AB/R"/>
</dbReference>
<dbReference type="Pfam" id="PF00144">
    <property type="entry name" value="Beta-lactamase"/>
    <property type="match status" value="1"/>
</dbReference>
<dbReference type="PANTHER" id="PTHR22935">
    <property type="entry name" value="PENICILLIN-BINDING PROTEIN"/>
    <property type="match status" value="1"/>
</dbReference>
<evidence type="ECO:0000313" key="4">
    <source>
        <dbReference type="EMBL" id="KAF2448573.1"/>
    </source>
</evidence>
<dbReference type="InterPro" id="IPR001466">
    <property type="entry name" value="Beta-lactam-related"/>
</dbReference>
<name>A0A9P4PSK0_9PLEO</name>
<dbReference type="Proteomes" id="UP000799764">
    <property type="component" value="Unassembled WGS sequence"/>
</dbReference>
<dbReference type="OrthoDB" id="10250282at2759"/>
<accession>A0A9P4PSK0</accession>
<feature type="domain" description="Beta-lactamase-like ARB-00930-like C-terminal" evidence="3">
    <location>
        <begin position="422"/>
        <end position="575"/>
    </location>
</feature>
<dbReference type="SUPFAM" id="SSF56601">
    <property type="entry name" value="beta-lactamase/transpeptidase-like"/>
    <property type="match status" value="1"/>
</dbReference>
<comment type="caution">
    <text evidence="4">The sequence shown here is derived from an EMBL/GenBank/DDBJ whole genome shotgun (WGS) entry which is preliminary data.</text>
</comment>
<proteinExistence type="predicted"/>
<dbReference type="PANTHER" id="PTHR22935:SF97">
    <property type="entry name" value="BETA-LACTAMASE-RELATED DOMAIN-CONTAINING PROTEIN"/>
    <property type="match status" value="1"/>
</dbReference>
<evidence type="ECO:0000313" key="5">
    <source>
        <dbReference type="Proteomes" id="UP000799764"/>
    </source>
</evidence>
<feature type="domain" description="Beta-lactamase-related" evidence="2">
    <location>
        <begin position="103"/>
        <end position="401"/>
    </location>
</feature>
<dbReference type="InterPro" id="IPR012338">
    <property type="entry name" value="Beta-lactam/transpept-like"/>
</dbReference>